<sequence length="172" mass="18731">MSLSARLSRRRLFVPPLAASVLAVALLLAGCQSEEDYRLERQQQRMEANALWYRQSCVEAVERFRAQTRPDRPGLPPALEGQSCQSPALGDYTLTPEAGEKVRSSLIQLDPSRLSDYVIQVVGLNGKAYTYRDNGKAAAAAEQAGTFTPGTPVPQKPADDAPSDEITLSPQD</sequence>
<feature type="region of interest" description="Disordered" evidence="1">
    <location>
        <begin position="141"/>
        <end position="172"/>
    </location>
</feature>
<evidence type="ECO:0000313" key="2">
    <source>
        <dbReference type="EMBL" id="MFC4638434.1"/>
    </source>
</evidence>
<comment type="caution">
    <text evidence="2">The sequence shown here is derived from an EMBL/GenBank/DDBJ whole genome shotgun (WGS) entry which is preliminary data.</text>
</comment>
<protein>
    <submittedName>
        <fullName evidence="2">Uncharacterized protein</fullName>
    </submittedName>
</protein>
<dbReference type="EMBL" id="JBHSEI010000005">
    <property type="protein sequence ID" value="MFC4638434.1"/>
    <property type="molecule type" value="Genomic_DNA"/>
</dbReference>
<organism evidence="2 3">
    <name type="scientific">Deinococcus hohokamensis</name>
    <dbReference type="NCBI Taxonomy" id="309883"/>
    <lineage>
        <taxon>Bacteria</taxon>
        <taxon>Thermotogati</taxon>
        <taxon>Deinococcota</taxon>
        <taxon>Deinococci</taxon>
        <taxon>Deinococcales</taxon>
        <taxon>Deinococcaceae</taxon>
        <taxon>Deinococcus</taxon>
    </lineage>
</organism>
<dbReference type="PROSITE" id="PS51257">
    <property type="entry name" value="PROKAR_LIPOPROTEIN"/>
    <property type="match status" value="1"/>
</dbReference>
<accession>A0ABV9IAH3</accession>
<gene>
    <name evidence="2" type="ORF">ACFO0D_08750</name>
</gene>
<dbReference type="Proteomes" id="UP001595952">
    <property type="component" value="Unassembled WGS sequence"/>
</dbReference>
<name>A0ABV9IAH3_9DEIO</name>
<dbReference type="RefSeq" id="WP_380061438.1">
    <property type="nucleotide sequence ID" value="NZ_JBHSEI010000005.1"/>
</dbReference>
<reference evidence="3" key="1">
    <citation type="journal article" date="2019" name="Int. J. Syst. Evol. Microbiol.">
        <title>The Global Catalogue of Microorganisms (GCM) 10K type strain sequencing project: providing services to taxonomists for standard genome sequencing and annotation.</title>
        <authorList>
            <consortium name="The Broad Institute Genomics Platform"/>
            <consortium name="The Broad Institute Genome Sequencing Center for Infectious Disease"/>
            <person name="Wu L."/>
            <person name="Ma J."/>
        </authorList>
    </citation>
    <scope>NUCLEOTIDE SEQUENCE [LARGE SCALE GENOMIC DNA]</scope>
    <source>
        <strain evidence="3">CCUG 55995</strain>
    </source>
</reference>
<proteinExistence type="predicted"/>
<keyword evidence="3" id="KW-1185">Reference proteome</keyword>
<evidence type="ECO:0000313" key="3">
    <source>
        <dbReference type="Proteomes" id="UP001595952"/>
    </source>
</evidence>
<evidence type="ECO:0000256" key="1">
    <source>
        <dbReference type="SAM" id="MobiDB-lite"/>
    </source>
</evidence>